<evidence type="ECO:0000313" key="3">
    <source>
        <dbReference type="EMBL" id="MDT9597821.1"/>
    </source>
</evidence>
<keyword evidence="2 3" id="KW-0378">Hydrolase</keyword>
<evidence type="ECO:0000256" key="1">
    <source>
        <dbReference type="ARBA" id="ARBA00005953"/>
    </source>
</evidence>
<keyword evidence="4" id="KW-1185">Reference proteome</keyword>
<accession>A0ABU3Q338</accession>
<reference evidence="3 4" key="1">
    <citation type="submission" date="2023-05" db="EMBL/GenBank/DDBJ databases">
        <authorList>
            <person name="Guo Y."/>
        </authorList>
    </citation>
    <scope>NUCLEOTIDE SEQUENCE [LARGE SCALE GENOMIC DNA]</scope>
    <source>
        <strain evidence="3 4">GR2756</strain>
    </source>
</reference>
<dbReference type="InterPro" id="IPR050563">
    <property type="entry name" value="4-hydroxybenzoyl-CoA_TE"/>
</dbReference>
<dbReference type="EMBL" id="JAVUPU010000001">
    <property type="protein sequence ID" value="MDT9597821.1"/>
    <property type="molecule type" value="Genomic_DNA"/>
</dbReference>
<name>A0ABU3Q338_9SPHN</name>
<comment type="similarity">
    <text evidence="1">Belongs to the 4-hydroxybenzoyl-CoA thioesterase family.</text>
</comment>
<dbReference type="EC" id="3.1.2.-" evidence="3"/>
<organism evidence="3 4">
    <name type="scientific">Sphingosinicella rhizophila</name>
    <dbReference type="NCBI Taxonomy" id="3050082"/>
    <lineage>
        <taxon>Bacteria</taxon>
        <taxon>Pseudomonadati</taxon>
        <taxon>Pseudomonadota</taxon>
        <taxon>Alphaproteobacteria</taxon>
        <taxon>Sphingomonadales</taxon>
        <taxon>Sphingosinicellaceae</taxon>
        <taxon>Sphingosinicella</taxon>
    </lineage>
</organism>
<dbReference type="Pfam" id="PF13279">
    <property type="entry name" value="4HBT_2"/>
    <property type="match status" value="1"/>
</dbReference>
<proteinExistence type="inferred from homology"/>
<dbReference type="GO" id="GO:0016787">
    <property type="term" value="F:hydrolase activity"/>
    <property type="evidence" value="ECO:0007669"/>
    <property type="project" value="UniProtKB-KW"/>
</dbReference>
<protein>
    <submittedName>
        <fullName evidence="3">Thioesterase family protein</fullName>
        <ecNumber evidence="3">3.1.2.-</ecNumber>
    </submittedName>
</protein>
<dbReference type="Gene3D" id="3.10.129.10">
    <property type="entry name" value="Hotdog Thioesterase"/>
    <property type="match status" value="1"/>
</dbReference>
<gene>
    <name evidence="3" type="ORF">RQX22_02525</name>
</gene>
<evidence type="ECO:0000256" key="2">
    <source>
        <dbReference type="ARBA" id="ARBA00022801"/>
    </source>
</evidence>
<sequence>MSGGADREMFKGREIYRVWRDVTTRWADNDAYGHVNNVVHYGWFDTAVNGWLIDEGLLDVAAGDPIGLVVETGCRYARPLSYPEPVEIGLAVEHIGTSSVRYRIGIFAKGSEQAAAEGHFVHVYVGREGRRPVALPSVWRERFESIKSPL</sequence>
<dbReference type="Proteomes" id="UP001259572">
    <property type="component" value="Unassembled WGS sequence"/>
</dbReference>
<dbReference type="PANTHER" id="PTHR31793">
    <property type="entry name" value="4-HYDROXYBENZOYL-COA THIOESTERASE FAMILY MEMBER"/>
    <property type="match status" value="1"/>
</dbReference>
<dbReference type="SUPFAM" id="SSF54637">
    <property type="entry name" value="Thioesterase/thiol ester dehydrase-isomerase"/>
    <property type="match status" value="1"/>
</dbReference>
<dbReference type="InterPro" id="IPR029069">
    <property type="entry name" value="HotDog_dom_sf"/>
</dbReference>
<comment type="caution">
    <text evidence="3">The sequence shown here is derived from an EMBL/GenBank/DDBJ whole genome shotgun (WGS) entry which is preliminary data.</text>
</comment>
<dbReference type="PANTHER" id="PTHR31793:SF27">
    <property type="entry name" value="NOVEL THIOESTERASE SUPERFAMILY DOMAIN AND SAPOSIN A-TYPE DOMAIN CONTAINING PROTEIN (0610012H03RIK)"/>
    <property type="match status" value="1"/>
</dbReference>
<dbReference type="RefSeq" id="WP_315723307.1">
    <property type="nucleotide sequence ID" value="NZ_JAVUPU010000001.1"/>
</dbReference>
<dbReference type="CDD" id="cd00586">
    <property type="entry name" value="4HBT"/>
    <property type="match status" value="1"/>
</dbReference>
<evidence type="ECO:0000313" key="4">
    <source>
        <dbReference type="Proteomes" id="UP001259572"/>
    </source>
</evidence>